<evidence type="ECO:0000259" key="4">
    <source>
        <dbReference type="PROSITE" id="PS50949"/>
    </source>
</evidence>
<dbReference type="Pfam" id="PF00392">
    <property type="entry name" value="GntR"/>
    <property type="match status" value="1"/>
</dbReference>
<dbReference type="InterPro" id="IPR036388">
    <property type="entry name" value="WH-like_DNA-bd_sf"/>
</dbReference>
<name>A0ABV4ZUE5_9ACTN</name>
<dbReference type="PRINTS" id="PR00035">
    <property type="entry name" value="HTHGNTR"/>
</dbReference>
<organism evidence="5 6">
    <name type="scientific">Streptomyces carpaticus</name>
    <dbReference type="NCBI Taxonomy" id="285558"/>
    <lineage>
        <taxon>Bacteria</taxon>
        <taxon>Bacillati</taxon>
        <taxon>Actinomycetota</taxon>
        <taxon>Actinomycetes</taxon>
        <taxon>Kitasatosporales</taxon>
        <taxon>Streptomycetaceae</taxon>
        <taxon>Streptomyces</taxon>
    </lineage>
</organism>
<sequence>MPKIERPMPPYMQVIVHIRGQIHSGELRPGDLMPSDRQIASEWGVSRATAQKVITGLRAEGLVETVTGVGTRVLGSEPTHYSGNDRASSVRRTGRIYTTGEYARITAAEITPAPAEVAQVLQVEVGADVIRRVRVTYGADDVARSTSTSWFNGELAEAAPLLLETDRIPRGTWGYLEDQTGRSAVRGQDRISTRLATEPEGEVLGLTLPEAVKVVRTILREEDDGAVLEYGVSISGPDRESIYDYDMS</sequence>
<dbReference type="InterPro" id="IPR028978">
    <property type="entry name" value="Chorismate_lyase_/UTRA_dom_sf"/>
</dbReference>
<evidence type="ECO:0000313" key="6">
    <source>
        <dbReference type="Proteomes" id="UP001577267"/>
    </source>
</evidence>
<dbReference type="PANTHER" id="PTHR44846:SF17">
    <property type="entry name" value="GNTR-FAMILY TRANSCRIPTIONAL REGULATOR"/>
    <property type="match status" value="1"/>
</dbReference>
<dbReference type="RefSeq" id="WP_375066330.1">
    <property type="nucleotide sequence ID" value="NZ_JBHGBT010000046.1"/>
</dbReference>
<dbReference type="Pfam" id="PF07702">
    <property type="entry name" value="UTRA"/>
    <property type="match status" value="1"/>
</dbReference>
<dbReference type="InterPro" id="IPR036390">
    <property type="entry name" value="WH_DNA-bd_sf"/>
</dbReference>
<accession>A0ABV4ZUE5</accession>
<dbReference type="PROSITE" id="PS50949">
    <property type="entry name" value="HTH_GNTR"/>
    <property type="match status" value="1"/>
</dbReference>
<dbReference type="InterPro" id="IPR000524">
    <property type="entry name" value="Tscrpt_reg_HTH_GntR"/>
</dbReference>
<dbReference type="Proteomes" id="UP001577267">
    <property type="component" value="Unassembled WGS sequence"/>
</dbReference>
<proteinExistence type="predicted"/>
<dbReference type="PANTHER" id="PTHR44846">
    <property type="entry name" value="MANNOSYL-D-GLYCERATE TRANSPORT/METABOLISM SYSTEM REPRESSOR MNGR-RELATED"/>
    <property type="match status" value="1"/>
</dbReference>
<dbReference type="Gene3D" id="3.40.1410.10">
    <property type="entry name" value="Chorismate lyase-like"/>
    <property type="match status" value="1"/>
</dbReference>
<keyword evidence="2" id="KW-0238">DNA-binding</keyword>
<keyword evidence="1" id="KW-0805">Transcription regulation</keyword>
<evidence type="ECO:0000256" key="2">
    <source>
        <dbReference type="ARBA" id="ARBA00023125"/>
    </source>
</evidence>
<comment type="caution">
    <text evidence="5">The sequence shown here is derived from an EMBL/GenBank/DDBJ whole genome shotgun (WGS) entry which is preliminary data.</text>
</comment>
<dbReference type="SUPFAM" id="SSF46785">
    <property type="entry name" value="Winged helix' DNA-binding domain"/>
    <property type="match status" value="1"/>
</dbReference>
<dbReference type="InterPro" id="IPR050679">
    <property type="entry name" value="Bact_HTH_transcr_reg"/>
</dbReference>
<dbReference type="InterPro" id="IPR011663">
    <property type="entry name" value="UTRA"/>
</dbReference>
<reference evidence="5 6" key="1">
    <citation type="submission" date="2024-09" db="EMBL/GenBank/DDBJ databases">
        <title>Draft genome sequence of multifaceted antimicrobials producing Streptomyces sp. strain FH1.</title>
        <authorList>
            <person name="Hassan F."/>
            <person name="Ali H."/>
            <person name="Hassan N."/>
            <person name="Nawaz A."/>
        </authorList>
    </citation>
    <scope>NUCLEOTIDE SEQUENCE [LARGE SCALE GENOMIC DNA]</scope>
    <source>
        <strain evidence="5 6">FH1</strain>
    </source>
</reference>
<evidence type="ECO:0000313" key="5">
    <source>
        <dbReference type="EMBL" id="MFB4197743.1"/>
    </source>
</evidence>
<dbReference type="EMBL" id="JBHGBT010000046">
    <property type="protein sequence ID" value="MFB4197743.1"/>
    <property type="molecule type" value="Genomic_DNA"/>
</dbReference>
<dbReference type="CDD" id="cd07377">
    <property type="entry name" value="WHTH_GntR"/>
    <property type="match status" value="1"/>
</dbReference>
<protein>
    <submittedName>
        <fullName evidence="5">GntR family transcriptional regulator</fullName>
    </submittedName>
</protein>
<feature type="domain" description="HTH gntR-type" evidence="4">
    <location>
        <begin position="8"/>
        <end position="76"/>
    </location>
</feature>
<keyword evidence="6" id="KW-1185">Reference proteome</keyword>
<dbReference type="Gene3D" id="1.10.10.10">
    <property type="entry name" value="Winged helix-like DNA-binding domain superfamily/Winged helix DNA-binding domain"/>
    <property type="match status" value="1"/>
</dbReference>
<evidence type="ECO:0000256" key="1">
    <source>
        <dbReference type="ARBA" id="ARBA00023015"/>
    </source>
</evidence>
<gene>
    <name evidence="5" type="ORF">ACE11A_25740</name>
</gene>
<keyword evidence="3" id="KW-0804">Transcription</keyword>
<evidence type="ECO:0000256" key="3">
    <source>
        <dbReference type="ARBA" id="ARBA00023163"/>
    </source>
</evidence>
<dbReference type="SMART" id="SM00345">
    <property type="entry name" value="HTH_GNTR"/>
    <property type="match status" value="1"/>
</dbReference>
<dbReference type="SMART" id="SM00866">
    <property type="entry name" value="UTRA"/>
    <property type="match status" value="1"/>
</dbReference>
<dbReference type="SUPFAM" id="SSF64288">
    <property type="entry name" value="Chorismate lyase-like"/>
    <property type="match status" value="1"/>
</dbReference>